<dbReference type="STRING" id="261392.SAMN02745149_02151"/>
<dbReference type="Proteomes" id="UP000190423">
    <property type="component" value="Unassembled WGS sequence"/>
</dbReference>
<keyword evidence="2" id="KW-0813">Transport</keyword>
<evidence type="ECO:0000256" key="5">
    <source>
        <dbReference type="SAM" id="SignalP"/>
    </source>
</evidence>
<dbReference type="Gene3D" id="3.40.190.10">
    <property type="entry name" value="Periplasmic binding protein-like II"/>
    <property type="match status" value="2"/>
</dbReference>
<dbReference type="PANTHER" id="PTHR30061">
    <property type="entry name" value="MALTOSE-BINDING PERIPLASMIC PROTEIN"/>
    <property type="match status" value="1"/>
</dbReference>
<protein>
    <submittedName>
        <fullName evidence="6">Carbohydrate ABC transporter substrate-binding protein, CUT1 family (TC 3.A.1.1.-)</fullName>
    </submittedName>
</protein>
<evidence type="ECO:0000313" key="6">
    <source>
        <dbReference type="EMBL" id="SJZ72762.1"/>
    </source>
</evidence>
<reference evidence="6 7" key="1">
    <citation type="submission" date="2017-02" db="EMBL/GenBank/DDBJ databases">
        <authorList>
            <person name="Peterson S.W."/>
        </authorList>
    </citation>
    <scope>NUCLEOTIDE SEQUENCE [LARGE SCALE GENOMIC DNA]</scope>
    <source>
        <strain evidence="6 7">ATCC BAA-908</strain>
    </source>
</reference>
<dbReference type="GO" id="GO:0015144">
    <property type="term" value="F:carbohydrate transmembrane transporter activity"/>
    <property type="evidence" value="ECO:0007669"/>
    <property type="project" value="InterPro"/>
</dbReference>
<dbReference type="OrthoDB" id="42940at2"/>
<dbReference type="GO" id="GO:1901982">
    <property type="term" value="F:maltose binding"/>
    <property type="evidence" value="ECO:0007669"/>
    <property type="project" value="TreeGrafter"/>
</dbReference>
<dbReference type="GO" id="GO:0015768">
    <property type="term" value="P:maltose transport"/>
    <property type="evidence" value="ECO:0007669"/>
    <property type="project" value="TreeGrafter"/>
</dbReference>
<keyword evidence="3" id="KW-0762">Sugar transport</keyword>
<dbReference type="InterPro" id="IPR006059">
    <property type="entry name" value="SBP"/>
</dbReference>
<comment type="similarity">
    <text evidence="1">Belongs to the bacterial solute-binding protein 1 family.</text>
</comment>
<dbReference type="GO" id="GO:0042956">
    <property type="term" value="P:maltodextrin transmembrane transport"/>
    <property type="evidence" value="ECO:0007669"/>
    <property type="project" value="TreeGrafter"/>
</dbReference>
<evidence type="ECO:0000313" key="7">
    <source>
        <dbReference type="Proteomes" id="UP000190423"/>
    </source>
</evidence>
<feature type="chain" id="PRO_5012278531" evidence="5">
    <location>
        <begin position="21"/>
        <end position="393"/>
    </location>
</feature>
<keyword evidence="4 5" id="KW-0732">Signal</keyword>
<dbReference type="RefSeq" id="WP_078934029.1">
    <property type="nucleotide sequence ID" value="NZ_FUWG01000018.1"/>
</dbReference>
<keyword evidence="7" id="KW-1185">Reference proteome</keyword>
<evidence type="ECO:0000256" key="2">
    <source>
        <dbReference type="ARBA" id="ARBA00022448"/>
    </source>
</evidence>
<sequence>MKRVIFAAAAIAMAASTAFAAPKRAELKVWESAGPEKTFVQHVIKAYKKVNPKVKVTYEPVEATDARAKIELDGPAGVGADIFVTPHDHIGALVQGGHVLPVDDADAYMADFLDMARVGATYDGVVYGYPLGSETYALFYNKDILPEAPKTWDEVVAYAKKFNNKAENKYALVWPVADGYYGYMFMESFGAPLFGPKGNDRKQHNLNSPAAIKGLTYFQNLRKQILDIPAADASGDFCNAEFTEGKAAMIITGPWKINDFKKAGINFGITTVPAFPGTNHPANTFAGVRLAFVSSYSEFPEEAKEFAKFMTSKEMLQMRFEDTDQIPPRKDIVTDNELSNGIKEQLKYATPMPTIPQLGTYWNAMGSAYSGIWDGDNVKTSLDAAAASMEAAK</sequence>
<dbReference type="PRINTS" id="PR00181">
    <property type="entry name" value="MALTOSEBP"/>
</dbReference>
<name>A0A1T4N0K5_TREPO</name>
<dbReference type="SUPFAM" id="SSF53850">
    <property type="entry name" value="Periplasmic binding protein-like II"/>
    <property type="match status" value="1"/>
</dbReference>
<dbReference type="InterPro" id="IPR006060">
    <property type="entry name" value="Maltose/Cyclodextrin-bd"/>
</dbReference>
<accession>A0A1T4N0K5</accession>
<dbReference type="GeneID" id="78317419"/>
<dbReference type="CDD" id="cd13586">
    <property type="entry name" value="PBP2_Maltose_binding_like"/>
    <property type="match status" value="1"/>
</dbReference>
<dbReference type="PANTHER" id="PTHR30061:SF50">
    <property type="entry name" value="MALTOSE_MALTODEXTRIN-BINDING PERIPLASMIC PROTEIN"/>
    <property type="match status" value="1"/>
</dbReference>
<feature type="signal peptide" evidence="5">
    <location>
        <begin position="1"/>
        <end position="20"/>
    </location>
</feature>
<dbReference type="EMBL" id="FUWG01000018">
    <property type="protein sequence ID" value="SJZ72762.1"/>
    <property type="molecule type" value="Genomic_DNA"/>
</dbReference>
<organism evidence="6 7">
    <name type="scientific">Treponema porcinum</name>
    <dbReference type="NCBI Taxonomy" id="261392"/>
    <lineage>
        <taxon>Bacteria</taxon>
        <taxon>Pseudomonadati</taxon>
        <taxon>Spirochaetota</taxon>
        <taxon>Spirochaetia</taxon>
        <taxon>Spirochaetales</taxon>
        <taxon>Treponemataceae</taxon>
        <taxon>Treponema</taxon>
    </lineage>
</organism>
<evidence type="ECO:0000256" key="1">
    <source>
        <dbReference type="ARBA" id="ARBA00008520"/>
    </source>
</evidence>
<evidence type="ECO:0000256" key="3">
    <source>
        <dbReference type="ARBA" id="ARBA00022597"/>
    </source>
</evidence>
<proteinExistence type="inferred from homology"/>
<dbReference type="GO" id="GO:0055052">
    <property type="term" value="C:ATP-binding cassette (ABC) transporter complex, substrate-binding subunit-containing"/>
    <property type="evidence" value="ECO:0007669"/>
    <property type="project" value="TreeGrafter"/>
</dbReference>
<evidence type="ECO:0000256" key="4">
    <source>
        <dbReference type="ARBA" id="ARBA00022729"/>
    </source>
</evidence>
<dbReference type="Pfam" id="PF13416">
    <property type="entry name" value="SBP_bac_8"/>
    <property type="match status" value="1"/>
</dbReference>
<gene>
    <name evidence="6" type="ORF">SAMN02745149_02151</name>
</gene>
<dbReference type="AlphaFoldDB" id="A0A1T4N0K5"/>